<feature type="region of interest" description="Disordered" evidence="1">
    <location>
        <begin position="1"/>
        <end position="20"/>
    </location>
</feature>
<keyword evidence="3" id="KW-1185">Reference proteome</keyword>
<evidence type="ECO:0000313" key="3">
    <source>
        <dbReference type="Proteomes" id="UP000001508"/>
    </source>
</evidence>
<dbReference type="EMBL" id="CP001940">
    <property type="protein sequence ID" value="ADH86723.1"/>
    <property type="molecule type" value="Genomic_DNA"/>
</dbReference>
<name>D6Z5I6_DESAT</name>
<dbReference type="HOGENOM" id="CLU_188258_0_0_7"/>
<evidence type="ECO:0000256" key="1">
    <source>
        <dbReference type="SAM" id="MobiDB-lite"/>
    </source>
</evidence>
<feature type="compositionally biased region" description="Polar residues" evidence="1">
    <location>
        <begin position="1"/>
        <end position="11"/>
    </location>
</feature>
<dbReference type="InParanoid" id="D6Z5I6"/>
<dbReference type="OrthoDB" id="6999562at2"/>
<gene>
    <name evidence="2" type="ordered locus">DaAHT2_2049</name>
</gene>
<dbReference type="AlphaFoldDB" id="D6Z5I6"/>
<proteinExistence type="predicted"/>
<evidence type="ECO:0000313" key="2">
    <source>
        <dbReference type="EMBL" id="ADH86723.1"/>
    </source>
</evidence>
<sequence>MKSQEIFQKTFGTPRDPRSPEYRAGVLAALRFRFGEATTIATPHQAGTAQADAFFAGLAEGHALARAHHKTMSASAKIKTETLAASNQQR</sequence>
<dbReference type="KEGG" id="dak:DaAHT2_2049"/>
<protein>
    <submittedName>
        <fullName evidence="2">Uncharacterized protein</fullName>
    </submittedName>
</protein>
<reference evidence="3" key="1">
    <citation type="submission" date="2010-02" db="EMBL/GenBank/DDBJ databases">
        <title>Complete sequence of Desulfurivibrio alkaliphilus AHT2.</title>
        <authorList>
            <consortium name="US DOE Joint Genome Institute"/>
            <person name="Pitluck S."/>
            <person name="Chertkov O."/>
            <person name="Detter J.C."/>
            <person name="Han C."/>
            <person name="Tapia R."/>
            <person name="Larimer F."/>
            <person name="Land M."/>
            <person name="Hauser L."/>
            <person name="Kyrpides N."/>
            <person name="Mikhailova N."/>
            <person name="Sorokin D.Y."/>
            <person name="Muyzer G."/>
            <person name="Woyke T."/>
        </authorList>
    </citation>
    <scope>NUCLEOTIDE SEQUENCE [LARGE SCALE GENOMIC DNA]</scope>
    <source>
        <strain evidence="3">DSM 19089 / UNIQEM U267 / AHT2</strain>
    </source>
</reference>
<organism evidence="2 3">
    <name type="scientific">Desulfurivibrio alkaliphilus (strain DSM 19089 / UNIQEM U267 / AHT2)</name>
    <dbReference type="NCBI Taxonomy" id="589865"/>
    <lineage>
        <taxon>Bacteria</taxon>
        <taxon>Pseudomonadati</taxon>
        <taxon>Thermodesulfobacteriota</taxon>
        <taxon>Desulfobulbia</taxon>
        <taxon>Desulfobulbales</taxon>
        <taxon>Desulfobulbaceae</taxon>
        <taxon>Desulfurivibrio</taxon>
    </lineage>
</organism>
<dbReference type="STRING" id="589865.DaAHT2_2049"/>
<dbReference type="Proteomes" id="UP000001508">
    <property type="component" value="Chromosome"/>
</dbReference>
<dbReference type="eggNOG" id="ENOG502ZE11">
    <property type="taxonomic scope" value="Bacteria"/>
</dbReference>
<dbReference type="RefSeq" id="WP_013164242.1">
    <property type="nucleotide sequence ID" value="NC_014216.1"/>
</dbReference>
<accession>D6Z5I6</accession>